<organism evidence="2 3">
    <name type="scientific">Clydaea vesicula</name>
    <dbReference type="NCBI Taxonomy" id="447962"/>
    <lineage>
        <taxon>Eukaryota</taxon>
        <taxon>Fungi</taxon>
        <taxon>Fungi incertae sedis</taxon>
        <taxon>Chytridiomycota</taxon>
        <taxon>Chytridiomycota incertae sedis</taxon>
        <taxon>Chytridiomycetes</taxon>
        <taxon>Lobulomycetales</taxon>
        <taxon>Lobulomycetaceae</taxon>
        <taxon>Clydaea</taxon>
    </lineage>
</organism>
<proteinExistence type="predicted"/>
<dbReference type="PANTHER" id="PTHR12507">
    <property type="entry name" value="REDUCED GROWTH PHENOTYPE 1 RGP1, YEAST -RELATED"/>
    <property type="match status" value="1"/>
</dbReference>
<feature type="compositionally biased region" description="Low complexity" evidence="1">
    <location>
        <begin position="166"/>
        <end position="180"/>
    </location>
</feature>
<dbReference type="EMBL" id="JADGJW010000169">
    <property type="protein sequence ID" value="KAJ3222574.1"/>
    <property type="molecule type" value="Genomic_DNA"/>
</dbReference>
<feature type="region of interest" description="Disordered" evidence="1">
    <location>
        <begin position="128"/>
        <end position="186"/>
    </location>
</feature>
<reference evidence="2" key="1">
    <citation type="submission" date="2020-05" db="EMBL/GenBank/DDBJ databases">
        <title>Phylogenomic resolution of chytrid fungi.</title>
        <authorList>
            <person name="Stajich J.E."/>
            <person name="Amses K."/>
            <person name="Simmons R."/>
            <person name="Seto K."/>
            <person name="Myers J."/>
            <person name="Bonds A."/>
            <person name="Quandt C.A."/>
            <person name="Barry K."/>
            <person name="Liu P."/>
            <person name="Grigoriev I."/>
            <person name="Longcore J.E."/>
            <person name="James T.Y."/>
        </authorList>
    </citation>
    <scope>NUCLEOTIDE SEQUENCE</scope>
    <source>
        <strain evidence="2">JEL0476</strain>
    </source>
</reference>
<dbReference type="AlphaFoldDB" id="A0AAD5U663"/>
<dbReference type="Pfam" id="PF08737">
    <property type="entry name" value="Rgp1"/>
    <property type="match status" value="2"/>
</dbReference>
<name>A0AAD5U663_9FUNG</name>
<feature type="compositionally biased region" description="Polar residues" evidence="1">
    <location>
        <begin position="137"/>
        <end position="150"/>
    </location>
</feature>
<evidence type="ECO:0000313" key="2">
    <source>
        <dbReference type="EMBL" id="KAJ3222574.1"/>
    </source>
</evidence>
<dbReference type="InterPro" id="IPR014848">
    <property type="entry name" value="Rgp1"/>
</dbReference>
<protein>
    <recommendedName>
        <fullName evidence="4">Rgp1-domain-containing protein</fullName>
    </recommendedName>
</protein>
<evidence type="ECO:0000313" key="3">
    <source>
        <dbReference type="Proteomes" id="UP001211065"/>
    </source>
</evidence>
<evidence type="ECO:0000256" key="1">
    <source>
        <dbReference type="SAM" id="MobiDB-lite"/>
    </source>
</evidence>
<accession>A0AAD5U663</accession>
<keyword evidence="3" id="KW-1185">Reference proteome</keyword>
<evidence type="ECO:0008006" key="4">
    <source>
        <dbReference type="Google" id="ProtNLM"/>
    </source>
</evidence>
<dbReference type="Proteomes" id="UP001211065">
    <property type="component" value="Unassembled WGS sequence"/>
</dbReference>
<comment type="caution">
    <text evidence="2">The sequence shown here is derived from an EMBL/GenBank/DDBJ whole genome shotgun (WGS) entry which is preliminary data.</text>
</comment>
<gene>
    <name evidence="2" type="ORF">HK099_002128</name>
</gene>
<sequence length="622" mass="69431">MNIKKNNPEDTEIENLSFSSLLKRSVSVASLKSVFSSISYFTGVGQVEEEVLIDDSDENGETNEDDFFNDLDTQNFENEKYPANSPFSYQKQSNTIQNKILPSNLITNYNDTLGNSFMQSDEVNNNYDNDYYSNSSPTTPIFSRENNNLLKPSPQRDSSDSNWSRTSYTTNSGNFSNTSSPKRLNTNSALQGSDFGVFQEREEIAWAFAQMNGHFSVDSTFIRTQPFEPLKSKLMYKTAGGAGGGSSGGGSLGLPTNNSTHKNLPIFSTPPSILFSNLELFIGETKTYRYEIELPPILPASHRGKVVHFTYKLTVGVYRKGKKESQVFQIPFRLFSRTEENGSRPLYEIMNPCIINKDVAIVTDISNVTESLSAFEQSRKDQGFNLKNEDPGTPTTESCARSSISNILLACQFAKKVSYDICKNNEPVAQVLLLRSTYRLGETVTGVINFANSTIPCYQISLFLENCETIELPYALQSKLQTIKQTRRVYSEHHKNVLNAKRCNINLNIPIFASPDISTTLASVNWCLRMEFITGLKETLMESTTVLSQQNTSSTTSLNSKNNINTTSEYGEFEGGNSGVGSFTHYQGLKECEVEVFDCVVNLKVLGNRSCVKLENTLFNIS</sequence>